<dbReference type="NCBIfam" id="TIGR01352">
    <property type="entry name" value="tonB_Cterm"/>
    <property type="match status" value="1"/>
</dbReference>
<sequence>MEANVFPRNTYLDVIFQGRNQAYGAYQLRISYPRRMRMAAIALFAISALIAASTLVSSSSKVLPAVHTQELVVSTFDYKEQKIKQPEIIKPPKVETVHIKTEVFSKPDIVKDPDPARSLASQESLRNAVAGVSRGEGEGDISIASQRSGPGNEGEAIITEGVKKGFEETFKVVEQDPRFPGGEEALQRFLAENIRYPEQAKNARQQGRVVLRFVVGKDGSIESVSIKRGFGFGSEEEAMRVLNLMPKWIPGKNNGVEVRCWMQLPINFLLED</sequence>
<protein>
    <submittedName>
        <fullName evidence="12">Energy transducer TonB</fullName>
    </submittedName>
</protein>
<gene>
    <name evidence="12" type="ORF">GCM10023092_00310</name>
</gene>
<keyword evidence="8 10" id="KW-1133">Transmembrane helix</keyword>
<proteinExistence type="inferred from homology"/>
<dbReference type="InterPro" id="IPR037682">
    <property type="entry name" value="TonB_C"/>
</dbReference>
<keyword evidence="7" id="KW-0653">Protein transport</keyword>
<dbReference type="Pfam" id="PF03544">
    <property type="entry name" value="TonB_C"/>
    <property type="match status" value="1"/>
</dbReference>
<keyword evidence="3" id="KW-0813">Transport</keyword>
<comment type="subcellular location">
    <subcellularLocation>
        <location evidence="1">Cell inner membrane</location>
        <topology evidence="1">Single-pass membrane protein</topology>
        <orientation evidence="1">Periplasmic side</orientation>
    </subcellularLocation>
</comment>
<dbReference type="RefSeq" id="WP_344821451.1">
    <property type="nucleotide sequence ID" value="NZ_BAABEZ010000001.1"/>
</dbReference>
<evidence type="ECO:0000256" key="3">
    <source>
        <dbReference type="ARBA" id="ARBA00022448"/>
    </source>
</evidence>
<evidence type="ECO:0000313" key="13">
    <source>
        <dbReference type="Proteomes" id="UP001501410"/>
    </source>
</evidence>
<name>A0ABP8MEP5_9BACT</name>
<evidence type="ECO:0000259" key="11">
    <source>
        <dbReference type="PROSITE" id="PS52015"/>
    </source>
</evidence>
<evidence type="ECO:0000256" key="4">
    <source>
        <dbReference type="ARBA" id="ARBA00022475"/>
    </source>
</evidence>
<comment type="similarity">
    <text evidence="2">Belongs to the TonB family.</text>
</comment>
<keyword evidence="9 10" id="KW-0472">Membrane</keyword>
<accession>A0ABP8MEP5</accession>
<evidence type="ECO:0000256" key="5">
    <source>
        <dbReference type="ARBA" id="ARBA00022519"/>
    </source>
</evidence>
<dbReference type="PROSITE" id="PS52015">
    <property type="entry name" value="TONB_CTD"/>
    <property type="match status" value="1"/>
</dbReference>
<evidence type="ECO:0000256" key="2">
    <source>
        <dbReference type="ARBA" id="ARBA00006555"/>
    </source>
</evidence>
<keyword evidence="5" id="KW-0997">Cell inner membrane</keyword>
<dbReference type="InterPro" id="IPR051045">
    <property type="entry name" value="TonB-dependent_transducer"/>
</dbReference>
<feature type="transmembrane region" description="Helical" evidence="10">
    <location>
        <begin position="38"/>
        <end position="56"/>
    </location>
</feature>
<dbReference type="InterPro" id="IPR006260">
    <property type="entry name" value="TonB/TolA_C"/>
</dbReference>
<organism evidence="12 13">
    <name type="scientific">Rurimicrobium arvi</name>
    <dbReference type="NCBI Taxonomy" id="2049916"/>
    <lineage>
        <taxon>Bacteria</taxon>
        <taxon>Pseudomonadati</taxon>
        <taxon>Bacteroidota</taxon>
        <taxon>Chitinophagia</taxon>
        <taxon>Chitinophagales</taxon>
        <taxon>Chitinophagaceae</taxon>
        <taxon>Rurimicrobium</taxon>
    </lineage>
</organism>
<keyword evidence="4" id="KW-1003">Cell membrane</keyword>
<dbReference type="PANTHER" id="PTHR33446">
    <property type="entry name" value="PROTEIN TONB-RELATED"/>
    <property type="match status" value="1"/>
</dbReference>
<dbReference type="SUPFAM" id="SSF74653">
    <property type="entry name" value="TolA/TonB C-terminal domain"/>
    <property type="match status" value="1"/>
</dbReference>
<evidence type="ECO:0000256" key="10">
    <source>
        <dbReference type="SAM" id="Phobius"/>
    </source>
</evidence>
<dbReference type="PANTHER" id="PTHR33446:SF2">
    <property type="entry name" value="PROTEIN TONB"/>
    <property type="match status" value="1"/>
</dbReference>
<reference evidence="13" key="1">
    <citation type="journal article" date="2019" name="Int. J. Syst. Evol. Microbiol.">
        <title>The Global Catalogue of Microorganisms (GCM) 10K type strain sequencing project: providing services to taxonomists for standard genome sequencing and annotation.</title>
        <authorList>
            <consortium name="The Broad Institute Genomics Platform"/>
            <consortium name="The Broad Institute Genome Sequencing Center for Infectious Disease"/>
            <person name="Wu L."/>
            <person name="Ma J."/>
        </authorList>
    </citation>
    <scope>NUCLEOTIDE SEQUENCE [LARGE SCALE GENOMIC DNA]</scope>
    <source>
        <strain evidence="13">JCM 31921</strain>
    </source>
</reference>
<evidence type="ECO:0000256" key="1">
    <source>
        <dbReference type="ARBA" id="ARBA00004383"/>
    </source>
</evidence>
<feature type="domain" description="TonB C-terminal" evidence="11">
    <location>
        <begin position="181"/>
        <end position="272"/>
    </location>
</feature>
<evidence type="ECO:0000256" key="9">
    <source>
        <dbReference type="ARBA" id="ARBA00023136"/>
    </source>
</evidence>
<comment type="caution">
    <text evidence="12">The sequence shown here is derived from an EMBL/GenBank/DDBJ whole genome shotgun (WGS) entry which is preliminary data.</text>
</comment>
<evidence type="ECO:0000313" key="12">
    <source>
        <dbReference type="EMBL" id="GAA4448194.1"/>
    </source>
</evidence>
<dbReference type="Gene3D" id="3.30.1150.10">
    <property type="match status" value="1"/>
</dbReference>
<evidence type="ECO:0000256" key="7">
    <source>
        <dbReference type="ARBA" id="ARBA00022927"/>
    </source>
</evidence>
<dbReference type="Proteomes" id="UP001501410">
    <property type="component" value="Unassembled WGS sequence"/>
</dbReference>
<keyword evidence="13" id="KW-1185">Reference proteome</keyword>
<keyword evidence="6 10" id="KW-0812">Transmembrane</keyword>
<evidence type="ECO:0000256" key="6">
    <source>
        <dbReference type="ARBA" id="ARBA00022692"/>
    </source>
</evidence>
<dbReference type="EMBL" id="BAABEZ010000001">
    <property type="protein sequence ID" value="GAA4448194.1"/>
    <property type="molecule type" value="Genomic_DNA"/>
</dbReference>
<evidence type="ECO:0000256" key="8">
    <source>
        <dbReference type="ARBA" id="ARBA00022989"/>
    </source>
</evidence>